<dbReference type="VEuPathDB" id="FungiDB:H257_01841"/>
<name>A0A396ZXN9_APHAT</name>
<gene>
    <name evidence="2" type="ORF">DYB25_007787</name>
</gene>
<evidence type="ECO:0000256" key="1">
    <source>
        <dbReference type="SAM" id="MobiDB-lite"/>
    </source>
</evidence>
<feature type="region of interest" description="Disordered" evidence="1">
    <location>
        <begin position="1"/>
        <end position="33"/>
    </location>
</feature>
<accession>A0A396ZXN9</accession>
<organism evidence="2 3">
    <name type="scientific">Aphanomyces astaci</name>
    <name type="common">Crayfish plague agent</name>
    <dbReference type="NCBI Taxonomy" id="112090"/>
    <lineage>
        <taxon>Eukaryota</taxon>
        <taxon>Sar</taxon>
        <taxon>Stramenopiles</taxon>
        <taxon>Oomycota</taxon>
        <taxon>Saprolegniomycetes</taxon>
        <taxon>Saprolegniales</taxon>
        <taxon>Verrucalvaceae</taxon>
        <taxon>Aphanomyces</taxon>
    </lineage>
</organism>
<dbReference type="EMBL" id="QUTA01010633">
    <property type="protein sequence ID" value="RHX99385.1"/>
    <property type="molecule type" value="Genomic_DNA"/>
</dbReference>
<evidence type="ECO:0000313" key="3">
    <source>
        <dbReference type="Proteomes" id="UP000266239"/>
    </source>
</evidence>
<sequence>MLHSRAIAKTREAREELMPDSPVNMPNSPSASRAKHFDRFSYAGGELAAEAKEVHDSASAQYEDVIEEEEEEEEGEDEDGDGDDDGPQTPQDTLDRFWARSSPVKSDEILEPDQLTL</sequence>
<feature type="region of interest" description="Disordered" evidence="1">
    <location>
        <begin position="51"/>
        <end position="117"/>
    </location>
</feature>
<evidence type="ECO:0000313" key="2">
    <source>
        <dbReference type="EMBL" id="RHX99385.1"/>
    </source>
</evidence>
<protein>
    <submittedName>
        <fullName evidence="2">Uncharacterized protein</fullName>
    </submittedName>
</protein>
<feature type="compositionally biased region" description="Acidic residues" evidence="1">
    <location>
        <begin position="64"/>
        <end position="86"/>
    </location>
</feature>
<proteinExistence type="predicted"/>
<comment type="caution">
    <text evidence="2">The sequence shown here is derived from an EMBL/GenBank/DDBJ whole genome shotgun (WGS) entry which is preliminary data.</text>
</comment>
<dbReference type="AlphaFoldDB" id="A0A396ZXN9"/>
<dbReference type="Proteomes" id="UP000266239">
    <property type="component" value="Unassembled WGS sequence"/>
</dbReference>
<reference evidence="2 3" key="1">
    <citation type="submission" date="2018-08" db="EMBL/GenBank/DDBJ databases">
        <title>Aphanomyces genome sequencing and annotation.</title>
        <authorList>
            <person name="Minardi D."/>
            <person name="Oidtmann B."/>
            <person name="Van Der Giezen M."/>
            <person name="Studholme D.J."/>
        </authorList>
    </citation>
    <scope>NUCLEOTIDE SEQUENCE [LARGE SCALE GENOMIC DNA]</scope>
    <source>
        <strain evidence="2 3">Yx</strain>
    </source>
</reference>